<dbReference type="SUPFAM" id="SSF81301">
    <property type="entry name" value="Nucleotidyltransferase"/>
    <property type="match status" value="1"/>
</dbReference>
<dbReference type="InterPro" id="IPR048833">
    <property type="entry name" value="CAA_C"/>
</dbReference>
<evidence type="ECO:0000256" key="5">
    <source>
        <dbReference type="ARBA" id="ARBA00022741"/>
    </source>
</evidence>
<dbReference type="GO" id="GO:0001680">
    <property type="term" value="P:tRNA 3'-terminal CCA addition"/>
    <property type="evidence" value="ECO:0007669"/>
    <property type="project" value="UniProtKB-UniRule"/>
</dbReference>
<keyword evidence="7 10" id="KW-0067">ATP-binding</keyword>
<dbReference type="InterPro" id="IPR015329">
    <property type="entry name" value="tRNA_NucTransf2"/>
</dbReference>
<feature type="binding site" evidence="10">
    <location>
        <position position="41"/>
    </location>
    <ligand>
        <name>CTP</name>
        <dbReference type="ChEBI" id="CHEBI:37563"/>
    </ligand>
</feature>
<feature type="binding site" evidence="10">
    <location>
        <position position="149"/>
    </location>
    <ligand>
        <name>ATP</name>
        <dbReference type="ChEBI" id="CHEBI:30616"/>
    </ligand>
</feature>
<dbReference type="PANTHER" id="PTHR39643">
    <property type="entry name" value="CCA-ADDING ENZYME"/>
    <property type="match status" value="1"/>
</dbReference>
<evidence type="ECO:0000259" key="12">
    <source>
        <dbReference type="Pfam" id="PF09249"/>
    </source>
</evidence>
<keyword evidence="4 10" id="KW-0479">Metal-binding</keyword>
<feature type="domain" description="CCA-adding enzyme C-terminal" evidence="13">
    <location>
        <begin position="273"/>
        <end position="382"/>
    </location>
</feature>
<feature type="binding site" evidence="10">
    <location>
        <position position="158"/>
    </location>
    <ligand>
        <name>ATP</name>
        <dbReference type="ChEBI" id="CHEBI:30616"/>
    </ligand>
</feature>
<dbReference type="KEGG" id="csty:KN1_15430"/>
<proteinExistence type="inferred from homology"/>
<evidence type="ECO:0000256" key="9">
    <source>
        <dbReference type="ARBA" id="ARBA00022884"/>
    </source>
</evidence>
<name>A0A8D5ZJ54_9CREN</name>
<dbReference type="SUPFAM" id="SSF55003">
    <property type="entry name" value="PAP/Archaeal CCA-adding enzyme, C-terminal domain"/>
    <property type="match status" value="1"/>
</dbReference>
<comment type="function">
    <text evidence="10">Catalyzes the addition and repair of the essential 3'-terminal CCA sequence in tRNAs without using a nucleic acid template. Adds these three nucleotides in the order of C, C, and A to the tRNA nucleotide-73, using CTP and ATP as substrates and producing inorganic pyrophosphate. tRNA 3'-terminal CCA addition is required both for tRNA processing and repair. Also involved in tRNA surveillance by mediating tandem CCA addition to generate a CCACCA at the 3' terminus of unstable tRNAs. While stable tRNAs receive only 3'-terminal CCA, unstable tRNAs are marked with CCACCA and rapidly degraded.</text>
</comment>
<evidence type="ECO:0000256" key="10">
    <source>
        <dbReference type="HAMAP-Rule" id="MF_01264"/>
    </source>
</evidence>
<keyword evidence="6 10" id="KW-0692">RNA repair</keyword>
<dbReference type="GO" id="GO:0000287">
    <property type="term" value="F:magnesium ion binding"/>
    <property type="evidence" value="ECO:0007669"/>
    <property type="project" value="UniProtKB-UniRule"/>
</dbReference>
<dbReference type="InterPro" id="IPR042090">
    <property type="entry name" value="CCA_tRNA_nucleotrans_2"/>
</dbReference>
<dbReference type="Pfam" id="PF21133">
    <property type="entry name" value="CAA_C"/>
    <property type="match status" value="1"/>
</dbReference>
<comment type="subunit">
    <text evidence="10">Homodimer.</text>
</comment>
<feature type="binding site" evidence="10">
    <location>
        <position position="55"/>
    </location>
    <ligand>
        <name>Mg(2+)</name>
        <dbReference type="ChEBI" id="CHEBI:18420"/>
    </ligand>
</feature>
<keyword evidence="8 10" id="KW-0460">Magnesium</keyword>
<feature type="binding site" evidence="10">
    <location>
        <position position="149"/>
    </location>
    <ligand>
        <name>CTP</name>
        <dbReference type="ChEBI" id="CHEBI:37563"/>
    </ligand>
</feature>
<evidence type="ECO:0000256" key="4">
    <source>
        <dbReference type="ARBA" id="ARBA00022723"/>
    </source>
</evidence>
<reference evidence="14 15" key="1">
    <citation type="submission" date="2021-04" db="EMBL/GenBank/DDBJ databases">
        <title>Complete genome sequence of Stygiolobus sp. KN-1.</title>
        <authorList>
            <person name="Nakamura K."/>
            <person name="Sakai H."/>
            <person name="Kurosawa N."/>
        </authorList>
    </citation>
    <scope>NUCLEOTIDE SEQUENCE [LARGE SCALE GENOMIC DNA]</scope>
    <source>
        <strain evidence="14 15">KN-1</strain>
    </source>
</reference>
<feature type="binding site" evidence="10">
    <location>
        <position position="129"/>
    </location>
    <ligand>
        <name>ATP</name>
        <dbReference type="ChEBI" id="CHEBI:30616"/>
    </ligand>
</feature>
<evidence type="ECO:0000313" key="14">
    <source>
        <dbReference type="EMBL" id="BCU70246.1"/>
    </source>
</evidence>
<feature type="binding site" evidence="10">
    <location>
        <position position="41"/>
    </location>
    <ligand>
        <name>ATP</name>
        <dbReference type="ChEBI" id="CHEBI:30616"/>
    </ligand>
</feature>
<feature type="domain" description="Polymerase nucleotidyl transferase" evidence="11">
    <location>
        <begin position="21"/>
        <end position="128"/>
    </location>
</feature>
<keyword evidence="2 10" id="KW-0819">tRNA processing</keyword>
<dbReference type="GO" id="GO:0042245">
    <property type="term" value="P:RNA repair"/>
    <property type="evidence" value="ECO:0007669"/>
    <property type="project" value="UniProtKB-KW"/>
</dbReference>
<dbReference type="InterPro" id="IPR008229">
    <property type="entry name" value="CCA-adding_arc"/>
</dbReference>
<organism evidence="14 15">
    <name type="scientific">Stygiolobus caldivivus</name>
    <dbReference type="NCBI Taxonomy" id="2824673"/>
    <lineage>
        <taxon>Archaea</taxon>
        <taxon>Thermoproteota</taxon>
        <taxon>Thermoprotei</taxon>
        <taxon>Sulfolobales</taxon>
        <taxon>Sulfolobaceae</taxon>
        <taxon>Stygiolobus</taxon>
    </lineage>
</organism>
<keyword evidence="1 10" id="KW-0808">Transferase</keyword>
<dbReference type="InterPro" id="IPR006116">
    <property type="entry name" value="NT_2-5OAS_ClassI-CCAase"/>
</dbReference>
<dbReference type="PANTHER" id="PTHR39643:SF1">
    <property type="entry name" value="CCA-ADDING ENZYME"/>
    <property type="match status" value="1"/>
</dbReference>
<gene>
    <name evidence="10" type="primary">cca</name>
    <name evidence="14" type="ORF">KN1_15430</name>
</gene>
<dbReference type="AlphaFoldDB" id="A0A8D5ZJ54"/>
<dbReference type="PIRSF" id="PIRSF005335">
    <property type="entry name" value="CCA_arch"/>
    <property type="match status" value="1"/>
</dbReference>
<dbReference type="InterPro" id="IPR002934">
    <property type="entry name" value="Polymerase_NTP_transf_dom"/>
</dbReference>
<feature type="binding site" evidence="10">
    <location>
        <position position="44"/>
    </location>
    <ligand>
        <name>ATP</name>
        <dbReference type="ChEBI" id="CHEBI:30616"/>
    </ligand>
</feature>
<feature type="binding site" evidence="10">
    <location>
        <position position="129"/>
    </location>
    <ligand>
        <name>CTP</name>
        <dbReference type="ChEBI" id="CHEBI:37563"/>
    </ligand>
</feature>
<feature type="binding site" evidence="10">
    <location>
        <position position="53"/>
    </location>
    <ligand>
        <name>Mg(2+)</name>
        <dbReference type="ChEBI" id="CHEBI:18420"/>
    </ligand>
</feature>
<comment type="catalytic activity">
    <reaction evidence="10">
        <text>a tRNA precursor + 2 CTP + ATP = a tRNA with a 3' CCA end + 3 diphosphate</text>
        <dbReference type="Rhea" id="RHEA:14433"/>
        <dbReference type="Rhea" id="RHEA-COMP:10465"/>
        <dbReference type="Rhea" id="RHEA-COMP:10468"/>
        <dbReference type="ChEBI" id="CHEBI:30616"/>
        <dbReference type="ChEBI" id="CHEBI:33019"/>
        <dbReference type="ChEBI" id="CHEBI:37563"/>
        <dbReference type="ChEBI" id="CHEBI:74896"/>
        <dbReference type="ChEBI" id="CHEBI:83071"/>
        <dbReference type="EC" id="2.7.7.72"/>
    </reaction>
</comment>
<feature type="domain" description="tRNA nucleotidyltransferase substrate binding" evidence="12">
    <location>
        <begin position="143"/>
        <end position="252"/>
    </location>
</feature>
<dbReference type="EC" id="2.7.7.72" evidence="10"/>
<evidence type="ECO:0000256" key="6">
    <source>
        <dbReference type="ARBA" id="ARBA00022800"/>
    </source>
</evidence>
<keyword evidence="9 10" id="KW-0694">RNA-binding</keyword>
<dbReference type="HAMAP" id="MF_01264">
    <property type="entry name" value="CCA_arch"/>
    <property type="match status" value="1"/>
</dbReference>
<evidence type="ECO:0000259" key="11">
    <source>
        <dbReference type="Pfam" id="PF01909"/>
    </source>
</evidence>
<dbReference type="GeneID" id="66163261"/>
<dbReference type="EMBL" id="AP024597">
    <property type="protein sequence ID" value="BCU70246.1"/>
    <property type="molecule type" value="Genomic_DNA"/>
</dbReference>
<dbReference type="SUPFAM" id="SSF81631">
    <property type="entry name" value="PAP/OAS1 substrate-binding domain"/>
    <property type="match status" value="1"/>
</dbReference>
<evidence type="ECO:0000313" key="15">
    <source>
        <dbReference type="Proteomes" id="UP000825123"/>
    </source>
</evidence>
<keyword evidence="3 10" id="KW-0548">Nucleotidyltransferase</keyword>
<dbReference type="Gene3D" id="3.30.460.10">
    <property type="entry name" value="Beta Polymerase, domain 2"/>
    <property type="match status" value="1"/>
</dbReference>
<keyword evidence="15" id="KW-1185">Reference proteome</keyword>
<dbReference type="CDD" id="cd05400">
    <property type="entry name" value="NT_2-5OAS_ClassI-CCAase"/>
    <property type="match status" value="1"/>
</dbReference>
<comment type="catalytic activity">
    <reaction evidence="10">
        <text>a tRNA with a 3' CCA end + 2 CTP + ATP = a tRNA with a 3' CCACCA end + 3 diphosphate</text>
        <dbReference type="Rhea" id="RHEA:76235"/>
        <dbReference type="Rhea" id="RHEA-COMP:10468"/>
        <dbReference type="Rhea" id="RHEA-COMP:18655"/>
        <dbReference type="ChEBI" id="CHEBI:30616"/>
        <dbReference type="ChEBI" id="CHEBI:33019"/>
        <dbReference type="ChEBI" id="CHEBI:37563"/>
        <dbReference type="ChEBI" id="CHEBI:83071"/>
        <dbReference type="ChEBI" id="CHEBI:195187"/>
    </reaction>
</comment>
<protein>
    <recommendedName>
        <fullName evidence="10">CCA-adding enzyme</fullName>
        <ecNumber evidence="10">2.7.7.72</ecNumber>
    </recommendedName>
    <alternativeName>
        <fullName evidence="10">CCA tRNA nucleotidyltransferase</fullName>
    </alternativeName>
    <alternativeName>
        <fullName evidence="10">tRNA CCA-pyrophosphorylase</fullName>
    </alternativeName>
    <alternativeName>
        <fullName evidence="10">tRNA adenylyl-/cytidylyl- transferase</fullName>
    </alternativeName>
    <alternativeName>
        <fullName evidence="10">tRNA nucleotidyltransferase</fullName>
    </alternativeName>
    <alternativeName>
        <fullName evidence="10">tRNA-NT</fullName>
    </alternativeName>
</protein>
<sequence>MIEEEVLKRIKPDDVERHKLEKILSNVMDRLKGYEAEVEGSFRKGTWLKGDTDLDVFVFFPKEVGKEYLKEMAIKELVSRFSDYNYTIAYAEHPYLMLDVEGVEVDIVPALKVLSGSEAVTAADRTPFHTRFVTQHLDEKGKDEVRLLKRFLKGIGAYGAEIKVQGFSGYVSELLIIHYETFKNTLAEASKWVPPVKVYFTEPAREFTEPLQIPDPVDPRRNAASAVSMEKLGLFSLASRYYLKEPSMEFFFPKEPHYDKIKGDILLVNVILEENVVEDILWGQVWRNVDKIRNILTERGFRVIDISAWGNNEKLTIAIQLESKDIGKYYLNIGPYFYQWESIDNFVRKNENIWIGRDGRLYSIKERKETDVTEIVKSNLSFKHKFKLELEWVKEVKGDPCLMRFLRKSPPWLK</sequence>
<keyword evidence="5 10" id="KW-0547">Nucleotide-binding</keyword>
<evidence type="ECO:0000256" key="1">
    <source>
        <dbReference type="ARBA" id="ARBA00022679"/>
    </source>
</evidence>
<accession>A0A8D5ZJ54</accession>
<dbReference type="Gene3D" id="1.10.1410.30">
    <property type="entry name" value="CCA tRNA nucleotidyltransferase, domain 2"/>
    <property type="match status" value="1"/>
</dbReference>
<feature type="binding site" evidence="10">
    <location>
        <position position="158"/>
    </location>
    <ligand>
        <name>CTP</name>
        <dbReference type="ChEBI" id="CHEBI:37563"/>
    </ligand>
</feature>
<dbReference type="GO" id="GO:0005524">
    <property type="term" value="F:ATP binding"/>
    <property type="evidence" value="ECO:0007669"/>
    <property type="project" value="UniProtKB-UniRule"/>
</dbReference>
<dbReference type="PROSITE" id="PS50152">
    <property type="entry name" value="25A_SYNTH_3"/>
    <property type="match status" value="1"/>
</dbReference>
<evidence type="ECO:0000256" key="3">
    <source>
        <dbReference type="ARBA" id="ARBA00022695"/>
    </source>
</evidence>
<dbReference type="RefSeq" id="WP_221286747.1">
    <property type="nucleotide sequence ID" value="NZ_AP024597.1"/>
</dbReference>
<dbReference type="Gene3D" id="3.30.70.590">
    <property type="entry name" value="Poly(A) polymerase predicted RNA binding domain"/>
    <property type="match status" value="1"/>
</dbReference>
<feature type="binding site" evidence="10">
    <location>
        <position position="44"/>
    </location>
    <ligand>
        <name>CTP</name>
        <dbReference type="ChEBI" id="CHEBI:37563"/>
    </ligand>
</feature>
<evidence type="ECO:0000256" key="7">
    <source>
        <dbReference type="ARBA" id="ARBA00022840"/>
    </source>
</evidence>
<dbReference type="InterPro" id="IPR043519">
    <property type="entry name" value="NT_sf"/>
</dbReference>
<dbReference type="GO" id="GO:0004810">
    <property type="term" value="F:CCA tRNA nucleotidyltransferase activity"/>
    <property type="evidence" value="ECO:0007669"/>
    <property type="project" value="UniProtKB-UniRule"/>
</dbReference>
<evidence type="ECO:0000259" key="13">
    <source>
        <dbReference type="Pfam" id="PF21133"/>
    </source>
</evidence>
<comment type="similarity">
    <text evidence="10">Belongs to the tRNA nucleotidyltransferase/poly(A) polymerase family. Archaeal CCA-adding enzyme subfamily.</text>
</comment>
<dbReference type="Pfam" id="PF01909">
    <property type="entry name" value="NTP_transf_2"/>
    <property type="match status" value="1"/>
</dbReference>
<dbReference type="GO" id="GO:0000049">
    <property type="term" value="F:tRNA binding"/>
    <property type="evidence" value="ECO:0007669"/>
    <property type="project" value="UniProtKB-UniRule"/>
</dbReference>
<feature type="binding site" evidence="10">
    <location>
        <position position="106"/>
    </location>
    <ligand>
        <name>Mg(2+)</name>
        <dbReference type="ChEBI" id="CHEBI:18420"/>
    </ligand>
</feature>
<comment type="cofactor">
    <cofactor evidence="10">
        <name>Mg(2+)</name>
        <dbReference type="ChEBI" id="CHEBI:18420"/>
    </cofactor>
</comment>
<evidence type="ECO:0000256" key="2">
    <source>
        <dbReference type="ARBA" id="ARBA00022694"/>
    </source>
</evidence>
<comment type="miscellaneous">
    <text evidence="10">A single active site specifically recognizes both ATP and CTP and is responsible for their addition.</text>
</comment>
<dbReference type="NCBIfam" id="TIGR03671">
    <property type="entry name" value="cca_archaeal"/>
    <property type="match status" value="1"/>
</dbReference>
<dbReference type="InterPro" id="IPR011068">
    <property type="entry name" value="NuclTrfase_I-like_C"/>
</dbReference>
<dbReference type="Pfam" id="PF09249">
    <property type="entry name" value="tRNA_NucTransf2"/>
    <property type="match status" value="1"/>
</dbReference>
<evidence type="ECO:0000256" key="8">
    <source>
        <dbReference type="ARBA" id="ARBA00022842"/>
    </source>
</evidence>
<dbReference type="Proteomes" id="UP000825123">
    <property type="component" value="Chromosome"/>
</dbReference>